<feature type="region of interest" description="Disordered" evidence="1">
    <location>
        <begin position="437"/>
        <end position="462"/>
    </location>
</feature>
<feature type="compositionally biased region" description="Polar residues" evidence="1">
    <location>
        <begin position="304"/>
        <end position="322"/>
    </location>
</feature>
<protein>
    <submittedName>
        <fullName evidence="2">Uncharacterized protein</fullName>
    </submittedName>
</protein>
<keyword evidence="3" id="KW-1185">Reference proteome</keyword>
<feature type="region of interest" description="Disordered" evidence="1">
    <location>
        <begin position="300"/>
        <end position="325"/>
    </location>
</feature>
<name>A0A1Y1IAL4_KLENI</name>
<dbReference type="Proteomes" id="UP000054558">
    <property type="component" value="Unassembled WGS sequence"/>
</dbReference>
<dbReference type="EMBL" id="DF237240">
    <property type="protein sequence ID" value="GAQ86469.1"/>
    <property type="molecule type" value="Genomic_DNA"/>
</dbReference>
<dbReference type="AlphaFoldDB" id="A0A1Y1IAL4"/>
<feature type="compositionally biased region" description="Basic and acidic residues" evidence="1">
    <location>
        <begin position="248"/>
        <end position="261"/>
    </location>
</feature>
<feature type="region of interest" description="Disordered" evidence="1">
    <location>
        <begin position="1"/>
        <end position="34"/>
    </location>
</feature>
<feature type="compositionally biased region" description="Polar residues" evidence="1">
    <location>
        <begin position="437"/>
        <end position="449"/>
    </location>
</feature>
<dbReference type="OMA" id="CAHNERT"/>
<feature type="region of interest" description="Disordered" evidence="1">
    <location>
        <begin position="110"/>
        <end position="279"/>
    </location>
</feature>
<evidence type="ECO:0000313" key="2">
    <source>
        <dbReference type="EMBL" id="GAQ86469.1"/>
    </source>
</evidence>
<feature type="compositionally biased region" description="Basic and acidic residues" evidence="1">
    <location>
        <begin position="178"/>
        <end position="191"/>
    </location>
</feature>
<proteinExistence type="predicted"/>
<feature type="region of interest" description="Disordered" evidence="1">
    <location>
        <begin position="492"/>
        <end position="517"/>
    </location>
</feature>
<evidence type="ECO:0000256" key="1">
    <source>
        <dbReference type="SAM" id="MobiDB-lite"/>
    </source>
</evidence>
<evidence type="ECO:0000313" key="3">
    <source>
        <dbReference type="Proteomes" id="UP000054558"/>
    </source>
</evidence>
<dbReference type="OrthoDB" id="1939643at2759"/>
<feature type="region of interest" description="Disordered" evidence="1">
    <location>
        <begin position="63"/>
        <end position="86"/>
    </location>
</feature>
<feature type="region of interest" description="Disordered" evidence="1">
    <location>
        <begin position="350"/>
        <end position="425"/>
    </location>
</feature>
<sequence length="643" mass="70634">MARAAENDDDLSMLMPKSVQGLKPSESAESESQALREYLDLQNEKVQQNELAAAVPHEVFLPAYNRRRDRPPNQWNESRGLLPASPLKFTGRKAAADPFYKKAGEKIEGAWDATSGQNTPKRNAFQLVTDENAPPLELLPTASKQRKTEREERKQKGKARGFNKRPFGLDLKQHPRKEHTIESESDWKKLEGQLATVHTERRQAKLVDGQSKGGEVPARRRGWVAARRKSLLQSKSEAELKSPGLVKGQEDKDGGLHPSDEKLEDEENSGSRGNGDLPGALATELVRRARKPAAGINGLFWPRSSLQQEGQETRRPVQSSEGTMMDAGLDMEIDESDEEVEGPLKRAEEIAGGPQDDAQWTFNPLFGGPDATEHLPQVKPPPPNTTAEIEAPETASPLPVNSTEAQPPNTPQTFPPDKSNFPKEVERARIVSPLVSQAASNLVSPSQGVRKSPSLDTDGEEAQAAAALAEMDLGGGFGIAAAAAPQEEEIDFPALEGSPPPVAPVETSEGEENNSQNPFGLAVAERSIVPQAEELQPQQTGRGKKNKRLMLLHGRTSLADAGLRTEHGVRRTTRARIRPLEFWRNETVVYERSHNSLPTIARVVTLSPDPLWPRPEGREAFRLQRKKLKELGQAEEVLTLSMS</sequence>
<reference evidence="2 3" key="1">
    <citation type="journal article" date="2014" name="Nat. Commun.">
        <title>Klebsormidium flaccidum genome reveals primary factors for plant terrestrial adaptation.</title>
        <authorList>
            <person name="Hori K."/>
            <person name="Maruyama F."/>
            <person name="Fujisawa T."/>
            <person name="Togashi T."/>
            <person name="Yamamoto N."/>
            <person name="Seo M."/>
            <person name="Sato S."/>
            <person name="Yamada T."/>
            <person name="Mori H."/>
            <person name="Tajima N."/>
            <person name="Moriyama T."/>
            <person name="Ikeuchi M."/>
            <person name="Watanabe M."/>
            <person name="Wada H."/>
            <person name="Kobayashi K."/>
            <person name="Saito M."/>
            <person name="Masuda T."/>
            <person name="Sasaki-Sekimoto Y."/>
            <person name="Mashiguchi K."/>
            <person name="Awai K."/>
            <person name="Shimojima M."/>
            <person name="Masuda S."/>
            <person name="Iwai M."/>
            <person name="Nobusawa T."/>
            <person name="Narise T."/>
            <person name="Kondo S."/>
            <person name="Saito H."/>
            <person name="Sato R."/>
            <person name="Murakawa M."/>
            <person name="Ihara Y."/>
            <person name="Oshima-Yamada Y."/>
            <person name="Ohtaka K."/>
            <person name="Satoh M."/>
            <person name="Sonobe K."/>
            <person name="Ishii M."/>
            <person name="Ohtani R."/>
            <person name="Kanamori-Sato M."/>
            <person name="Honoki R."/>
            <person name="Miyazaki D."/>
            <person name="Mochizuki H."/>
            <person name="Umetsu J."/>
            <person name="Higashi K."/>
            <person name="Shibata D."/>
            <person name="Kamiya Y."/>
            <person name="Sato N."/>
            <person name="Nakamura Y."/>
            <person name="Tabata S."/>
            <person name="Ida S."/>
            <person name="Kurokawa K."/>
            <person name="Ohta H."/>
        </authorList>
    </citation>
    <scope>NUCLEOTIDE SEQUENCE [LARGE SCALE GENOMIC DNA]</scope>
    <source>
        <strain evidence="2 3">NIES-2285</strain>
    </source>
</reference>
<organism evidence="2 3">
    <name type="scientific">Klebsormidium nitens</name>
    <name type="common">Green alga</name>
    <name type="synonym">Ulothrix nitens</name>
    <dbReference type="NCBI Taxonomy" id="105231"/>
    <lineage>
        <taxon>Eukaryota</taxon>
        <taxon>Viridiplantae</taxon>
        <taxon>Streptophyta</taxon>
        <taxon>Klebsormidiophyceae</taxon>
        <taxon>Klebsormidiales</taxon>
        <taxon>Klebsormidiaceae</taxon>
        <taxon>Klebsormidium</taxon>
    </lineage>
</organism>
<accession>A0A1Y1IAL4</accession>
<feature type="compositionally biased region" description="Basic residues" evidence="1">
    <location>
        <begin position="219"/>
        <end position="230"/>
    </location>
</feature>
<gene>
    <name evidence="2" type="ORF">KFL_002910070</name>
</gene>